<dbReference type="Proteomes" id="UP000198992">
    <property type="component" value="Unassembled WGS sequence"/>
</dbReference>
<evidence type="ECO:0008006" key="3">
    <source>
        <dbReference type="Google" id="ProtNLM"/>
    </source>
</evidence>
<organism evidence="1 2">
    <name type="scientific">Bradyrhizobium erythrophlei</name>
    <dbReference type="NCBI Taxonomy" id="1437360"/>
    <lineage>
        <taxon>Bacteria</taxon>
        <taxon>Pseudomonadati</taxon>
        <taxon>Pseudomonadota</taxon>
        <taxon>Alphaproteobacteria</taxon>
        <taxon>Hyphomicrobiales</taxon>
        <taxon>Nitrobacteraceae</taxon>
        <taxon>Bradyrhizobium</taxon>
    </lineage>
</organism>
<dbReference type="OrthoDB" id="8247678at2"/>
<evidence type="ECO:0000313" key="1">
    <source>
        <dbReference type="EMBL" id="SED94731.1"/>
    </source>
</evidence>
<proteinExistence type="predicted"/>
<dbReference type="Pfam" id="PF07369">
    <property type="entry name" value="DUF1488"/>
    <property type="match status" value="1"/>
</dbReference>
<dbReference type="AlphaFoldDB" id="A0A1H5EUC5"/>
<dbReference type="EMBL" id="FNTH01000001">
    <property type="protein sequence ID" value="SED94731.1"/>
    <property type="molecule type" value="Genomic_DNA"/>
</dbReference>
<protein>
    <recommendedName>
        <fullName evidence="3">DUF1488 domain-containing protein</fullName>
    </recommendedName>
</protein>
<evidence type="ECO:0000313" key="2">
    <source>
        <dbReference type="Proteomes" id="UP000198992"/>
    </source>
</evidence>
<dbReference type="SUPFAM" id="SSF160272">
    <property type="entry name" value="Shew3726-like"/>
    <property type="match status" value="1"/>
</dbReference>
<name>A0A1H5EUC5_9BRAD</name>
<reference evidence="1 2" key="1">
    <citation type="submission" date="2016-10" db="EMBL/GenBank/DDBJ databases">
        <authorList>
            <person name="de Groot N.N."/>
        </authorList>
    </citation>
    <scope>NUCLEOTIDE SEQUENCE [LARGE SCALE GENOMIC DNA]</scope>
    <source>
        <strain evidence="1 2">MT12</strain>
    </source>
</reference>
<dbReference type="RefSeq" id="WP_092123564.1">
    <property type="nucleotide sequence ID" value="NZ_FNTH01000001.1"/>
</dbReference>
<sequence>MTLTQGRFISYEYDRMVVLFSMHDDEKEIHCAISTSAMDELEGGALGRAGHRETQFMRLRERIEACADGKYQAKEFEGAPPRIILRSIDFRKPR</sequence>
<dbReference type="InterPro" id="IPR036692">
    <property type="entry name" value="Shew3726-like_sf"/>
</dbReference>
<dbReference type="InterPro" id="IPR009962">
    <property type="entry name" value="DUF1488"/>
</dbReference>
<accession>A0A1H5EUC5</accession>
<gene>
    <name evidence="1" type="ORF">SAMN05444164_6385</name>
</gene>